<reference evidence="8" key="2">
    <citation type="submission" date="2021-04" db="EMBL/GenBank/DDBJ databases">
        <authorList>
            <person name="Gilroy R."/>
        </authorList>
    </citation>
    <scope>NUCLEOTIDE SEQUENCE</scope>
    <source>
        <strain evidence="8">CHK156-179</strain>
    </source>
</reference>
<dbReference type="AlphaFoldDB" id="A0A9D2H2J3"/>
<reference evidence="8" key="1">
    <citation type="journal article" date="2021" name="PeerJ">
        <title>Extensive microbial diversity within the chicken gut microbiome revealed by metagenomics and culture.</title>
        <authorList>
            <person name="Gilroy R."/>
            <person name="Ravi A."/>
            <person name="Getino M."/>
            <person name="Pursley I."/>
            <person name="Horton D.L."/>
            <person name="Alikhan N.F."/>
            <person name="Baker D."/>
            <person name="Gharbi K."/>
            <person name="Hall N."/>
            <person name="Watson M."/>
            <person name="Adriaenssens E.M."/>
            <person name="Foster-Nyarko E."/>
            <person name="Jarju S."/>
            <person name="Secka A."/>
            <person name="Antonio M."/>
            <person name="Oren A."/>
            <person name="Chaudhuri R.R."/>
            <person name="La Ragione R."/>
            <person name="Hildebrand F."/>
            <person name="Pallen M.J."/>
        </authorList>
    </citation>
    <scope>NUCLEOTIDE SEQUENCE</scope>
    <source>
        <strain evidence="8">CHK156-179</strain>
    </source>
</reference>
<evidence type="ECO:0000256" key="5">
    <source>
        <dbReference type="ARBA" id="ARBA00022801"/>
    </source>
</evidence>
<dbReference type="Gene3D" id="1.10.1520.10">
    <property type="entry name" value="Ribonuclease III domain"/>
    <property type="match status" value="1"/>
</dbReference>
<keyword evidence="6" id="KW-0460">Magnesium</keyword>
<comment type="function">
    <text evidence="6">Involved in correct processing of both the 5' and 3' ends of 23S rRNA precursor. Processes 30S rRNA precursor transcript even in absence of ribonuclease 3 (Rnc); Rnc processes 30S rRNA into smaller rRNA precursors.</text>
</comment>
<keyword evidence="5 6" id="KW-0378">Hydrolase</keyword>
<gene>
    <name evidence="6" type="primary">mrnC</name>
    <name evidence="8" type="ORF">H9797_04020</name>
</gene>
<dbReference type="Proteomes" id="UP000824221">
    <property type="component" value="Unassembled WGS sequence"/>
</dbReference>
<keyword evidence="6" id="KW-0963">Cytoplasm</keyword>
<dbReference type="InterPro" id="IPR036389">
    <property type="entry name" value="RNase_III_sf"/>
</dbReference>
<sequence>MFEISEPLSKERAALMNPVVLAFVGDAAYTLLVRTELAESSAAKANELNKKAAEIVSAHGQSGALERMLPLLTEEEEAVYRRGRNAKKATKSKNATVSDYVRSTGFEALLGYLYLTGQTERIQELFLPDKEEK</sequence>
<dbReference type="GO" id="GO:0006364">
    <property type="term" value="P:rRNA processing"/>
    <property type="evidence" value="ECO:0007669"/>
    <property type="project" value="UniProtKB-UniRule"/>
</dbReference>
<dbReference type="PANTHER" id="PTHR34276:SF1">
    <property type="entry name" value="MINI-RIBONUCLEASE 3"/>
    <property type="match status" value="1"/>
</dbReference>
<dbReference type="EC" id="3.1.26.-" evidence="6"/>
<dbReference type="InterPro" id="IPR008226">
    <property type="entry name" value="Mini3_fam"/>
</dbReference>
<organism evidence="8 9">
    <name type="scientific">Candidatus Gallimonas gallistercoris</name>
    <dbReference type="NCBI Taxonomy" id="2838602"/>
    <lineage>
        <taxon>Bacteria</taxon>
        <taxon>Bacillati</taxon>
        <taxon>Bacillota</taxon>
        <taxon>Clostridia</taxon>
        <taxon>Candidatus Gallimonas</taxon>
    </lineage>
</organism>
<keyword evidence="4 6" id="KW-0255">Endonuclease</keyword>
<keyword evidence="1 6" id="KW-0690">Ribosome biogenesis</keyword>
<keyword evidence="6" id="KW-0694">RNA-binding</keyword>
<accession>A0A9D2H2J3</accession>
<dbReference type="Pfam" id="PF00636">
    <property type="entry name" value="Ribonuclease_3"/>
    <property type="match status" value="1"/>
</dbReference>
<evidence type="ECO:0000259" key="7">
    <source>
        <dbReference type="Pfam" id="PF00636"/>
    </source>
</evidence>
<dbReference type="PIRSF" id="PIRSF005520">
    <property type="entry name" value="UCP005520"/>
    <property type="match status" value="1"/>
</dbReference>
<dbReference type="HAMAP" id="MF_01468">
    <property type="entry name" value="RNase_Mini_III"/>
    <property type="match status" value="1"/>
</dbReference>
<dbReference type="GO" id="GO:0004525">
    <property type="term" value="F:ribonuclease III activity"/>
    <property type="evidence" value="ECO:0007669"/>
    <property type="project" value="InterPro"/>
</dbReference>
<feature type="active site" evidence="6">
    <location>
        <position position="26"/>
    </location>
</feature>
<comment type="subcellular location">
    <subcellularLocation>
        <location evidence="6">Cytoplasm</location>
    </subcellularLocation>
</comment>
<dbReference type="PANTHER" id="PTHR34276">
    <property type="entry name" value="MINI-RIBONUCLEASE 3"/>
    <property type="match status" value="1"/>
</dbReference>
<comment type="cofactor">
    <cofactor evidence="6">
        <name>Mg(2+)</name>
        <dbReference type="ChEBI" id="CHEBI:18420"/>
    </cofactor>
</comment>
<evidence type="ECO:0000256" key="6">
    <source>
        <dbReference type="HAMAP-Rule" id="MF_01468"/>
    </source>
</evidence>
<evidence type="ECO:0000313" key="9">
    <source>
        <dbReference type="Proteomes" id="UP000824221"/>
    </source>
</evidence>
<evidence type="ECO:0000256" key="4">
    <source>
        <dbReference type="ARBA" id="ARBA00022759"/>
    </source>
</evidence>
<dbReference type="GO" id="GO:0019843">
    <property type="term" value="F:rRNA binding"/>
    <property type="evidence" value="ECO:0007669"/>
    <property type="project" value="UniProtKB-UniRule"/>
</dbReference>
<feature type="domain" description="RNase III" evidence="7">
    <location>
        <begin position="20"/>
        <end position="117"/>
    </location>
</feature>
<proteinExistence type="inferred from homology"/>
<evidence type="ECO:0000313" key="8">
    <source>
        <dbReference type="EMBL" id="HJA02531.1"/>
    </source>
</evidence>
<comment type="subunit">
    <text evidence="6">Homodimer.</text>
</comment>
<keyword evidence="2 6" id="KW-0698">rRNA processing</keyword>
<evidence type="ECO:0000256" key="1">
    <source>
        <dbReference type="ARBA" id="ARBA00022517"/>
    </source>
</evidence>
<keyword evidence="6" id="KW-0699">rRNA-binding</keyword>
<keyword evidence="3 6" id="KW-0540">Nuclease</keyword>
<dbReference type="GO" id="GO:0005737">
    <property type="term" value="C:cytoplasm"/>
    <property type="evidence" value="ECO:0007669"/>
    <property type="project" value="UniProtKB-SubCell"/>
</dbReference>
<comment type="similarity">
    <text evidence="6">Belongs to the MrnC RNase family.</text>
</comment>
<dbReference type="InterPro" id="IPR000999">
    <property type="entry name" value="RNase_III_dom"/>
</dbReference>
<dbReference type="EMBL" id="DXAJ01000060">
    <property type="protein sequence ID" value="HJA02531.1"/>
    <property type="molecule type" value="Genomic_DNA"/>
</dbReference>
<evidence type="ECO:0000256" key="3">
    <source>
        <dbReference type="ARBA" id="ARBA00022722"/>
    </source>
</evidence>
<dbReference type="SUPFAM" id="SSF69065">
    <property type="entry name" value="RNase III domain-like"/>
    <property type="match status" value="1"/>
</dbReference>
<evidence type="ECO:0000256" key="2">
    <source>
        <dbReference type="ARBA" id="ARBA00022552"/>
    </source>
</evidence>
<comment type="caution">
    <text evidence="8">The sequence shown here is derived from an EMBL/GenBank/DDBJ whole genome shotgun (WGS) entry which is preliminary data.</text>
</comment>
<name>A0A9D2H2J3_9FIRM</name>
<protein>
    <recommendedName>
        <fullName evidence="6">Mini-ribonuclease 3</fullName>
        <shortName evidence="6">Mini-3</shortName>
        <shortName evidence="6">Mini-RNase 3</shortName>
        <ecNumber evidence="6">3.1.26.-</ecNumber>
    </recommendedName>
    <alternativeName>
        <fullName evidence="6">Mini-RNase III</fullName>
        <shortName evidence="6">Mini-III</shortName>
    </alternativeName>
</protein>